<protein>
    <submittedName>
        <fullName evidence="2">Uncharacterized protein</fullName>
    </submittedName>
</protein>
<proteinExistence type="predicted"/>
<dbReference type="Proteomes" id="UP000830454">
    <property type="component" value="Chromosome"/>
</dbReference>
<feature type="transmembrane region" description="Helical" evidence="1">
    <location>
        <begin position="43"/>
        <end position="62"/>
    </location>
</feature>
<dbReference type="RefSeq" id="WP_246915635.1">
    <property type="nucleotide sequence ID" value="NZ_CP090145.1"/>
</dbReference>
<reference evidence="2" key="1">
    <citation type="submission" date="2021-12" db="EMBL/GenBank/DDBJ databases">
        <authorList>
            <person name="Cha I.-T."/>
            <person name="Lee K.-E."/>
            <person name="Park S.-J."/>
        </authorList>
    </citation>
    <scope>NUCLEOTIDE SEQUENCE</scope>
    <source>
        <strain evidence="2">YSM-43</strain>
    </source>
</reference>
<keyword evidence="1" id="KW-0472">Membrane</keyword>
<reference evidence="2" key="2">
    <citation type="submission" date="2022-04" db="EMBL/GenBank/DDBJ databases">
        <title>Complete Genome Sequence of Flavobacterium sediminilitoris YSM-43, Isolated from a Tidal Sediment.</title>
        <authorList>
            <person name="Lee P.A."/>
        </authorList>
    </citation>
    <scope>NUCLEOTIDE SEQUENCE</scope>
    <source>
        <strain evidence="2">YSM-43</strain>
    </source>
</reference>
<feature type="transmembrane region" description="Helical" evidence="1">
    <location>
        <begin position="74"/>
        <end position="94"/>
    </location>
</feature>
<feature type="transmembrane region" description="Helical" evidence="1">
    <location>
        <begin position="12"/>
        <end position="31"/>
    </location>
</feature>
<dbReference type="EMBL" id="CP090145">
    <property type="protein sequence ID" value="UOX32813.1"/>
    <property type="molecule type" value="Genomic_DNA"/>
</dbReference>
<evidence type="ECO:0000313" key="2">
    <source>
        <dbReference type="EMBL" id="UOX32813.1"/>
    </source>
</evidence>
<feature type="transmembrane region" description="Helical" evidence="1">
    <location>
        <begin position="106"/>
        <end position="126"/>
    </location>
</feature>
<organism evidence="2 3">
    <name type="scientific">Flavobacterium sediminilitoris</name>
    <dbReference type="NCBI Taxonomy" id="2024526"/>
    <lineage>
        <taxon>Bacteria</taxon>
        <taxon>Pseudomonadati</taxon>
        <taxon>Bacteroidota</taxon>
        <taxon>Flavobacteriia</taxon>
        <taxon>Flavobacteriales</taxon>
        <taxon>Flavobacteriaceae</taxon>
        <taxon>Flavobacterium</taxon>
    </lineage>
</organism>
<gene>
    <name evidence="2" type="ORF">LXD69_12275</name>
</gene>
<sequence>MYNIENIPGKDFIKYIAYFFTGLLIVFFNISLIKNTDNSETNITGKICLLISGIFYSSLGVINFSNEWDDLNMFQSLFTLPIGILGLFFLCFDFEKISKSYKFKKGLIIITFYLIIESIVNFIFIINNYPYNPIIAKLSWLIYFTSFGFIGLSLLFKR</sequence>
<keyword evidence="1" id="KW-0812">Transmembrane</keyword>
<keyword evidence="1" id="KW-1133">Transmembrane helix</keyword>
<feature type="transmembrane region" description="Helical" evidence="1">
    <location>
        <begin position="138"/>
        <end position="156"/>
    </location>
</feature>
<accession>A0ABY4HJS5</accession>
<name>A0ABY4HJS5_9FLAO</name>
<evidence type="ECO:0000313" key="3">
    <source>
        <dbReference type="Proteomes" id="UP000830454"/>
    </source>
</evidence>
<evidence type="ECO:0000256" key="1">
    <source>
        <dbReference type="SAM" id="Phobius"/>
    </source>
</evidence>
<keyword evidence="3" id="KW-1185">Reference proteome</keyword>